<proteinExistence type="inferred from homology"/>
<evidence type="ECO:0000313" key="3">
    <source>
        <dbReference type="EMBL" id="CAD5222678.1"/>
    </source>
</evidence>
<dbReference type="InterPro" id="IPR021109">
    <property type="entry name" value="Peptidase_aspartic_dom_sf"/>
</dbReference>
<organism evidence="3 4">
    <name type="scientific">Bursaphelenchus xylophilus</name>
    <name type="common">Pinewood nematode worm</name>
    <name type="synonym">Aphelenchoides xylophilus</name>
    <dbReference type="NCBI Taxonomy" id="6326"/>
    <lineage>
        <taxon>Eukaryota</taxon>
        <taxon>Metazoa</taxon>
        <taxon>Ecdysozoa</taxon>
        <taxon>Nematoda</taxon>
        <taxon>Chromadorea</taxon>
        <taxon>Rhabditida</taxon>
        <taxon>Tylenchina</taxon>
        <taxon>Tylenchomorpha</taxon>
        <taxon>Aphelenchoidea</taxon>
        <taxon>Aphelenchoididae</taxon>
        <taxon>Bursaphelenchus</taxon>
    </lineage>
</organism>
<accession>A0A811L4N6</accession>
<feature type="domain" description="Peptidase A1" evidence="2">
    <location>
        <begin position="98"/>
        <end position="366"/>
    </location>
</feature>
<dbReference type="PANTHER" id="PTHR47966">
    <property type="entry name" value="BETA-SITE APP-CLEAVING ENZYME, ISOFORM A-RELATED"/>
    <property type="match status" value="1"/>
</dbReference>
<dbReference type="SMR" id="A0A811L4N6"/>
<dbReference type="EMBL" id="CAJFCV020000003">
    <property type="protein sequence ID" value="CAG9111028.1"/>
    <property type="molecule type" value="Genomic_DNA"/>
</dbReference>
<dbReference type="Pfam" id="PF00026">
    <property type="entry name" value="Asp"/>
    <property type="match status" value="1"/>
</dbReference>
<dbReference type="GO" id="GO:0006508">
    <property type="term" value="P:proteolysis"/>
    <property type="evidence" value="ECO:0007669"/>
    <property type="project" value="InterPro"/>
</dbReference>
<evidence type="ECO:0000313" key="4">
    <source>
        <dbReference type="Proteomes" id="UP000659654"/>
    </source>
</evidence>
<reference evidence="3" key="1">
    <citation type="submission" date="2020-09" db="EMBL/GenBank/DDBJ databases">
        <authorList>
            <person name="Kikuchi T."/>
        </authorList>
    </citation>
    <scope>NUCLEOTIDE SEQUENCE</scope>
    <source>
        <strain evidence="3">Ka4C1</strain>
    </source>
</reference>
<name>A0A811L4N6_BURXY</name>
<comment type="caution">
    <text evidence="3">The sequence shown here is derived from an EMBL/GenBank/DDBJ whole genome shotgun (WGS) entry which is preliminary data.</text>
</comment>
<dbReference type="GO" id="GO:0004190">
    <property type="term" value="F:aspartic-type endopeptidase activity"/>
    <property type="evidence" value="ECO:0007669"/>
    <property type="project" value="InterPro"/>
</dbReference>
<dbReference type="AlphaFoldDB" id="A0A811L4N6"/>
<comment type="similarity">
    <text evidence="1">Belongs to the peptidase A1 family.</text>
</comment>
<evidence type="ECO:0000259" key="2">
    <source>
        <dbReference type="Pfam" id="PF00026"/>
    </source>
</evidence>
<sequence length="575" mass="65727">MVQSSKPTVVQLYAVTTGLSQITLQRVGAFNGFQAFVITLNSGDIVLQDADCNNTYGVCQKFCNQAEFCRLYCNPICCTSEEQRTKLCSTVAEWAYPHNSTKFRVTGPYFQTDTGAGIWAEDELWLHSTRGTTNVGSVAIALQVVRKAFFGRGGVHYIGLGRRSRTNSIVHVLHRRGYIDNAIVTIAYRGLHNQYYLLGEFNERYCEKDRRTVSVVGDLHWMFDAKQAAFLNHKTAEHNFRILLETDSITMMPREILRLLQETGIITPDYQKSEGDAHQNYYTINPKHLNDTFEFFFKLNKDLTLYSDLKSIDVKKWYFPETDTVVINAAALDPNPDRVEWVVGRVVLMKYCAFLDYNQNTIAFSPVIPPPYEMHGEEQRIKLCSTAANGAYQHNSTKFRVTGRHFRTEAGAGIWAEDELWLDSTRGIISVGTVPIALQVVQKAFSARSSDSVFGLGRQSKTHGIVHVLHRRGYIDDAIVTIASHGYYDRDYFMGEYNERYCEKDRQTVNVVGDLHWMFDAKQAAFLNHKTAKHDFRILLETDSITMMPRRILHSFLEWMEISEKGIRIQMKPDG</sequence>
<dbReference type="SUPFAM" id="SSF50630">
    <property type="entry name" value="Acid proteases"/>
    <property type="match status" value="2"/>
</dbReference>
<dbReference type="InterPro" id="IPR033121">
    <property type="entry name" value="PEPTIDASE_A1"/>
</dbReference>
<dbReference type="EMBL" id="CAJFDI010000003">
    <property type="protein sequence ID" value="CAD5222678.1"/>
    <property type="molecule type" value="Genomic_DNA"/>
</dbReference>
<gene>
    <name evidence="3" type="ORF">BXYJ_LOCUS7599</name>
</gene>
<evidence type="ECO:0000256" key="1">
    <source>
        <dbReference type="ARBA" id="ARBA00007447"/>
    </source>
</evidence>
<dbReference type="InterPro" id="IPR001461">
    <property type="entry name" value="Aspartic_peptidase_A1"/>
</dbReference>
<dbReference type="Gene3D" id="2.60.40.1960">
    <property type="match status" value="1"/>
</dbReference>
<dbReference type="Proteomes" id="UP000659654">
    <property type="component" value="Unassembled WGS sequence"/>
</dbReference>
<dbReference type="Gene3D" id="2.40.70.10">
    <property type="entry name" value="Acid Proteases"/>
    <property type="match status" value="3"/>
</dbReference>
<keyword evidence="4" id="KW-1185">Reference proteome</keyword>
<dbReference type="Proteomes" id="UP000582659">
    <property type="component" value="Unassembled WGS sequence"/>
</dbReference>
<protein>
    <submittedName>
        <fullName evidence="3">(pine wood nematode) hypothetical protein</fullName>
    </submittedName>
</protein>